<evidence type="ECO:0000256" key="3">
    <source>
        <dbReference type="ARBA" id="ARBA00021563"/>
    </source>
</evidence>
<dbReference type="AlphaFoldDB" id="A0A2U2BMK8"/>
<evidence type="ECO:0000256" key="2">
    <source>
        <dbReference type="ARBA" id="ARBA00007208"/>
    </source>
</evidence>
<dbReference type="Pfam" id="PF01203">
    <property type="entry name" value="T2SSN"/>
    <property type="match status" value="1"/>
</dbReference>
<dbReference type="STRING" id="511.UZ73_04610"/>
<comment type="similarity">
    <text evidence="2">Belongs to the GSP N family.</text>
</comment>
<evidence type="ECO:0000313" key="12">
    <source>
        <dbReference type="Proteomes" id="UP000245216"/>
    </source>
</evidence>
<protein>
    <recommendedName>
        <fullName evidence="3">Type II secretion system protein N</fullName>
    </recommendedName>
    <alternativeName>
        <fullName evidence="10">General secretion pathway protein N</fullName>
    </alternativeName>
</protein>
<evidence type="ECO:0000256" key="6">
    <source>
        <dbReference type="ARBA" id="ARBA00022519"/>
    </source>
</evidence>
<reference evidence="11 12" key="1">
    <citation type="submission" date="2018-05" db="EMBL/GenBank/DDBJ databases">
        <title>Genome Sequence of an Efficient Indole-Degrading Bacterium, Alcaligenes sp.YBY.</title>
        <authorList>
            <person name="Yang B."/>
        </authorList>
    </citation>
    <scope>NUCLEOTIDE SEQUENCE [LARGE SCALE GENOMIC DNA]</scope>
    <source>
        <strain evidence="11 12">YBY</strain>
    </source>
</reference>
<comment type="caution">
    <text evidence="11">The sequence shown here is derived from an EMBL/GenBank/DDBJ whole genome shotgun (WGS) entry which is preliminary data.</text>
</comment>
<organism evidence="11 12">
    <name type="scientific">Alcaligenes faecalis</name>
    <dbReference type="NCBI Taxonomy" id="511"/>
    <lineage>
        <taxon>Bacteria</taxon>
        <taxon>Pseudomonadati</taxon>
        <taxon>Pseudomonadota</taxon>
        <taxon>Betaproteobacteria</taxon>
        <taxon>Burkholderiales</taxon>
        <taxon>Alcaligenaceae</taxon>
        <taxon>Alcaligenes</taxon>
    </lineage>
</organism>
<proteinExistence type="inferred from homology"/>
<evidence type="ECO:0000256" key="1">
    <source>
        <dbReference type="ARBA" id="ARBA00004533"/>
    </source>
</evidence>
<gene>
    <name evidence="11" type="ORF">DF183_00250</name>
</gene>
<evidence type="ECO:0000256" key="5">
    <source>
        <dbReference type="ARBA" id="ARBA00022475"/>
    </source>
</evidence>
<keyword evidence="7" id="KW-0812">Transmembrane</keyword>
<accession>A0A2U2BMK8</accession>
<dbReference type="GO" id="GO:0015627">
    <property type="term" value="C:type II protein secretion system complex"/>
    <property type="evidence" value="ECO:0007669"/>
    <property type="project" value="InterPro"/>
</dbReference>
<comment type="subcellular location">
    <subcellularLocation>
        <location evidence="1">Cell inner membrane</location>
    </subcellularLocation>
</comment>
<evidence type="ECO:0000313" key="11">
    <source>
        <dbReference type="EMBL" id="PWE15207.1"/>
    </source>
</evidence>
<keyword evidence="8" id="KW-0653">Protein transport</keyword>
<keyword evidence="6" id="KW-0997">Cell inner membrane</keyword>
<keyword evidence="4" id="KW-0813">Transport</keyword>
<dbReference type="InterPro" id="IPR022792">
    <property type="entry name" value="T2SS_protein-GspN"/>
</dbReference>
<dbReference type="RefSeq" id="WP_109088140.1">
    <property type="nucleotide sequence ID" value="NZ_QEXO01000001.1"/>
</dbReference>
<dbReference type="Proteomes" id="UP000245216">
    <property type="component" value="Unassembled WGS sequence"/>
</dbReference>
<evidence type="ECO:0000256" key="10">
    <source>
        <dbReference type="ARBA" id="ARBA00030772"/>
    </source>
</evidence>
<reference evidence="11 12" key="2">
    <citation type="submission" date="2018-05" db="EMBL/GenBank/DDBJ databases">
        <authorList>
            <person name="Lanie J.A."/>
            <person name="Ng W.-L."/>
            <person name="Kazmierczak K.M."/>
            <person name="Andrzejewski T.M."/>
            <person name="Davidsen T.M."/>
            <person name="Wayne K.J."/>
            <person name="Tettelin H."/>
            <person name="Glass J.I."/>
            <person name="Rusch D."/>
            <person name="Podicherti R."/>
            <person name="Tsui H.-C.T."/>
            <person name="Winkler M.E."/>
        </authorList>
    </citation>
    <scope>NUCLEOTIDE SEQUENCE [LARGE SCALE GENOMIC DNA]</scope>
    <source>
        <strain evidence="11 12">YBY</strain>
    </source>
</reference>
<evidence type="ECO:0000256" key="8">
    <source>
        <dbReference type="ARBA" id="ARBA00022927"/>
    </source>
</evidence>
<dbReference type="GO" id="GO:0015628">
    <property type="term" value="P:protein secretion by the type II secretion system"/>
    <property type="evidence" value="ECO:0007669"/>
    <property type="project" value="InterPro"/>
</dbReference>
<evidence type="ECO:0000256" key="4">
    <source>
        <dbReference type="ARBA" id="ARBA00022448"/>
    </source>
</evidence>
<evidence type="ECO:0000256" key="7">
    <source>
        <dbReference type="ARBA" id="ARBA00022692"/>
    </source>
</evidence>
<dbReference type="GO" id="GO:0005886">
    <property type="term" value="C:plasma membrane"/>
    <property type="evidence" value="ECO:0007669"/>
    <property type="project" value="UniProtKB-SubCell"/>
</dbReference>
<name>A0A2U2BMK8_ALCFA</name>
<dbReference type="EMBL" id="QEXO01000001">
    <property type="protein sequence ID" value="PWE15207.1"/>
    <property type="molecule type" value="Genomic_DNA"/>
</dbReference>
<keyword evidence="5" id="KW-1003">Cell membrane</keyword>
<sequence length="248" mass="27070">MKKLAKITAWALLVLCLLLAAVPFLPARMMLAWQPEQLPLRLETAHGSLASGQGLLVVGSGLLARTVPGPVRWRWRLTPWPQMELSHGWLDQPVRLQASLQGWRISGQSLTAPAALLGRLHPLLQTVQPQGQLQLRWPSQALAAETGPLLELDWRGARSALAAQAELGDYQLAVSRKGQGVQLSLRTLAGDLTLAGQGQWGPQGGLFEGRAQAKQADDQRLKELLEALGPQRQGVTHWRIATTTSKQE</sequence>
<keyword evidence="9" id="KW-0472">Membrane</keyword>
<evidence type="ECO:0000256" key="9">
    <source>
        <dbReference type="ARBA" id="ARBA00023136"/>
    </source>
</evidence>